<evidence type="ECO:0000313" key="3">
    <source>
        <dbReference type="Proteomes" id="UP001595973"/>
    </source>
</evidence>
<evidence type="ECO:0008006" key="4">
    <source>
        <dbReference type="Google" id="ProtNLM"/>
    </source>
</evidence>
<proteinExistence type="predicted"/>
<name>A0ABV9KBG4_9RHOB</name>
<accession>A0ABV9KBG4</accession>
<keyword evidence="1" id="KW-0812">Transmembrane</keyword>
<keyword evidence="3" id="KW-1185">Reference proteome</keyword>
<dbReference type="RefSeq" id="WP_380715327.1">
    <property type="nucleotide sequence ID" value="NZ_JBHSGI010000002.1"/>
</dbReference>
<keyword evidence="1" id="KW-0472">Membrane</keyword>
<protein>
    <recommendedName>
        <fullName evidence="4">50S ribosomal protein L35</fullName>
    </recommendedName>
</protein>
<sequence length="74" mass="7842">MTPDELLTTGLVLCALAIPAMASALVDGRPPRSAMLTLLIAFGLIIWAERVNPGGYRLADVPTAFYSVIGSILR</sequence>
<evidence type="ECO:0000256" key="1">
    <source>
        <dbReference type="SAM" id="Phobius"/>
    </source>
</evidence>
<dbReference type="EMBL" id="JBHSGI010000002">
    <property type="protein sequence ID" value="MFC4667280.1"/>
    <property type="molecule type" value="Genomic_DNA"/>
</dbReference>
<organism evidence="2 3">
    <name type="scientific">Seohaeicola nanhaiensis</name>
    <dbReference type="NCBI Taxonomy" id="1387282"/>
    <lineage>
        <taxon>Bacteria</taxon>
        <taxon>Pseudomonadati</taxon>
        <taxon>Pseudomonadota</taxon>
        <taxon>Alphaproteobacteria</taxon>
        <taxon>Rhodobacterales</taxon>
        <taxon>Roseobacteraceae</taxon>
        <taxon>Seohaeicola</taxon>
    </lineage>
</organism>
<keyword evidence="1" id="KW-1133">Transmembrane helix</keyword>
<evidence type="ECO:0000313" key="2">
    <source>
        <dbReference type="EMBL" id="MFC4667280.1"/>
    </source>
</evidence>
<feature type="transmembrane region" description="Helical" evidence="1">
    <location>
        <begin position="32"/>
        <end position="48"/>
    </location>
</feature>
<dbReference type="Proteomes" id="UP001595973">
    <property type="component" value="Unassembled WGS sequence"/>
</dbReference>
<gene>
    <name evidence="2" type="ORF">ACFO5X_01830</name>
</gene>
<reference evidence="3" key="1">
    <citation type="journal article" date="2019" name="Int. J. Syst. Evol. Microbiol.">
        <title>The Global Catalogue of Microorganisms (GCM) 10K type strain sequencing project: providing services to taxonomists for standard genome sequencing and annotation.</title>
        <authorList>
            <consortium name="The Broad Institute Genomics Platform"/>
            <consortium name="The Broad Institute Genome Sequencing Center for Infectious Disease"/>
            <person name="Wu L."/>
            <person name="Ma J."/>
        </authorList>
    </citation>
    <scope>NUCLEOTIDE SEQUENCE [LARGE SCALE GENOMIC DNA]</scope>
    <source>
        <strain evidence="3">CGMCC 4.7283</strain>
    </source>
</reference>
<comment type="caution">
    <text evidence="2">The sequence shown here is derived from an EMBL/GenBank/DDBJ whole genome shotgun (WGS) entry which is preliminary data.</text>
</comment>